<dbReference type="Proteomes" id="UP001283341">
    <property type="component" value="Unassembled WGS sequence"/>
</dbReference>
<accession>A0AAE0I489</accession>
<dbReference type="AlphaFoldDB" id="A0AAE0I489"/>
<reference evidence="3" key="1">
    <citation type="journal article" date="2023" name="Mol. Phylogenet. Evol.">
        <title>Genome-scale phylogeny and comparative genomics of the fungal order Sordariales.</title>
        <authorList>
            <person name="Hensen N."/>
            <person name="Bonometti L."/>
            <person name="Westerberg I."/>
            <person name="Brannstrom I.O."/>
            <person name="Guillou S."/>
            <person name="Cros-Aarteil S."/>
            <person name="Calhoun S."/>
            <person name="Haridas S."/>
            <person name="Kuo A."/>
            <person name="Mondo S."/>
            <person name="Pangilinan J."/>
            <person name="Riley R."/>
            <person name="LaButti K."/>
            <person name="Andreopoulos B."/>
            <person name="Lipzen A."/>
            <person name="Chen C."/>
            <person name="Yan M."/>
            <person name="Daum C."/>
            <person name="Ng V."/>
            <person name="Clum A."/>
            <person name="Steindorff A."/>
            <person name="Ohm R.A."/>
            <person name="Martin F."/>
            <person name="Silar P."/>
            <person name="Natvig D.O."/>
            <person name="Lalanne C."/>
            <person name="Gautier V."/>
            <person name="Ament-Velasquez S.L."/>
            <person name="Kruys A."/>
            <person name="Hutchinson M.I."/>
            <person name="Powell A.J."/>
            <person name="Barry K."/>
            <person name="Miller A.N."/>
            <person name="Grigoriev I.V."/>
            <person name="Debuchy R."/>
            <person name="Gladieux P."/>
            <person name="Hiltunen Thoren M."/>
            <person name="Johannesson H."/>
        </authorList>
    </citation>
    <scope>NUCLEOTIDE SEQUENCE</scope>
    <source>
        <strain evidence="3">CBS 118394</strain>
    </source>
</reference>
<protein>
    <recommendedName>
        <fullName evidence="2">DUF7580 domain-containing protein</fullName>
    </recommendedName>
</protein>
<dbReference type="InterPro" id="IPR056002">
    <property type="entry name" value="DUF7580"/>
</dbReference>
<dbReference type="PANTHER" id="PTHR35186:SF4">
    <property type="entry name" value="PRION-INHIBITION AND PROPAGATION HELO DOMAIN-CONTAINING PROTEIN"/>
    <property type="match status" value="1"/>
</dbReference>
<feature type="domain" description="DUF7580" evidence="2">
    <location>
        <begin position="341"/>
        <end position="609"/>
    </location>
</feature>
<feature type="region of interest" description="Disordered" evidence="1">
    <location>
        <begin position="279"/>
        <end position="327"/>
    </location>
</feature>
<feature type="compositionally biased region" description="Polar residues" evidence="1">
    <location>
        <begin position="286"/>
        <end position="309"/>
    </location>
</feature>
<comment type="caution">
    <text evidence="3">The sequence shown here is derived from an EMBL/GenBank/DDBJ whole genome shotgun (WGS) entry which is preliminary data.</text>
</comment>
<dbReference type="PANTHER" id="PTHR35186">
    <property type="entry name" value="ANK_REP_REGION DOMAIN-CONTAINING PROTEIN"/>
    <property type="match status" value="1"/>
</dbReference>
<evidence type="ECO:0000256" key="1">
    <source>
        <dbReference type="SAM" id="MobiDB-lite"/>
    </source>
</evidence>
<organism evidence="3 4">
    <name type="scientific">Apodospora peruviana</name>
    <dbReference type="NCBI Taxonomy" id="516989"/>
    <lineage>
        <taxon>Eukaryota</taxon>
        <taxon>Fungi</taxon>
        <taxon>Dikarya</taxon>
        <taxon>Ascomycota</taxon>
        <taxon>Pezizomycotina</taxon>
        <taxon>Sordariomycetes</taxon>
        <taxon>Sordariomycetidae</taxon>
        <taxon>Sordariales</taxon>
        <taxon>Lasiosphaeriaceae</taxon>
        <taxon>Apodospora</taxon>
    </lineage>
</organism>
<evidence type="ECO:0000259" key="2">
    <source>
        <dbReference type="Pfam" id="PF24476"/>
    </source>
</evidence>
<dbReference type="EMBL" id="JAUEDM010000004">
    <property type="protein sequence ID" value="KAK3318120.1"/>
    <property type="molecule type" value="Genomic_DNA"/>
</dbReference>
<evidence type="ECO:0000313" key="3">
    <source>
        <dbReference type="EMBL" id="KAK3318120.1"/>
    </source>
</evidence>
<sequence>MSGFEVVGLLLGMFPVVITTVKTFKAIKAGRASTFFTSLSRKLKTEQVIFHEFVRNLLSSDASDAHIRNLLGIGRPAPDLAAWKDSRLQDALCAKLGKEKAENMLEILEEIGKLLQDLNTELSKISSDKESMGAIRITLRHAKASFSQGYLSERLAELHKLNVDLSRLLNLPSPPNPRTERPTEEKPIRMPFLHRDVTEAEEIYKAVCGSYLCKCNDPHITSLGFYCPSCGPPRRLSSPALKHEHEWTFELVFQQKSLPGVTHTVSFPRGIDQPLSAVEDDASEDGQCQSTPSISTDNNFRSSESTRQPRSAELKPPPKARGRSISVSLQSPPAVADGISLIKDLCSVVESATTDNAGHETKQVLGVIGRNKKIYNMCIKQTNEAASRELVCLEDLLSVGDARRGLLRRERMVLAFRLSAVVLQFCLTPWIDDAWSWNSFCVPSLDEDKDKDENLISHLLVQRMFYSAACIEAGNTSEKSVAAAPSTIQIHGEPILTRLGFKLTELAMGSSLREIREKDLKQLAPVLTDQAGTAIDQDTLDLSTCFRLLDSGLIARTESQSYEAVVRACLKHQYRDRQKAGVKGLDSDDPKSFFDNVEEAIITPLYEACSSSWIGI</sequence>
<keyword evidence="4" id="KW-1185">Reference proteome</keyword>
<dbReference type="Pfam" id="PF24476">
    <property type="entry name" value="DUF7580"/>
    <property type="match status" value="1"/>
</dbReference>
<proteinExistence type="predicted"/>
<evidence type="ECO:0000313" key="4">
    <source>
        <dbReference type="Proteomes" id="UP001283341"/>
    </source>
</evidence>
<name>A0AAE0I489_9PEZI</name>
<gene>
    <name evidence="3" type="ORF">B0H66DRAFT_225769</name>
</gene>
<reference evidence="3" key="2">
    <citation type="submission" date="2023-06" db="EMBL/GenBank/DDBJ databases">
        <authorList>
            <consortium name="Lawrence Berkeley National Laboratory"/>
            <person name="Haridas S."/>
            <person name="Hensen N."/>
            <person name="Bonometti L."/>
            <person name="Westerberg I."/>
            <person name="Brannstrom I.O."/>
            <person name="Guillou S."/>
            <person name="Cros-Aarteil S."/>
            <person name="Calhoun S."/>
            <person name="Kuo A."/>
            <person name="Mondo S."/>
            <person name="Pangilinan J."/>
            <person name="Riley R."/>
            <person name="Labutti K."/>
            <person name="Andreopoulos B."/>
            <person name="Lipzen A."/>
            <person name="Chen C."/>
            <person name="Yanf M."/>
            <person name="Daum C."/>
            <person name="Ng V."/>
            <person name="Clum A."/>
            <person name="Steindorff A."/>
            <person name="Ohm R."/>
            <person name="Martin F."/>
            <person name="Silar P."/>
            <person name="Natvig D."/>
            <person name="Lalanne C."/>
            <person name="Gautier V."/>
            <person name="Ament-Velasquez S.L."/>
            <person name="Kruys A."/>
            <person name="Hutchinson M.I."/>
            <person name="Powell A.J."/>
            <person name="Barry K."/>
            <person name="Miller A.N."/>
            <person name="Grigoriev I.V."/>
            <person name="Debuchy R."/>
            <person name="Gladieux P."/>
            <person name="Thoren M.H."/>
            <person name="Johannesson H."/>
        </authorList>
    </citation>
    <scope>NUCLEOTIDE SEQUENCE</scope>
    <source>
        <strain evidence="3">CBS 118394</strain>
    </source>
</reference>